<organism evidence="1 2">
    <name type="scientific">Haladaptatus pallidirubidus</name>
    <dbReference type="NCBI Taxonomy" id="1008152"/>
    <lineage>
        <taxon>Archaea</taxon>
        <taxon>Methanobacteriati</taxon>
        <taxon>Methanobacteriota</taxon>
        <taxon>Stenosarchaea group</taxon>
        <taxon>Halobacteria</taxon>
        <taxon>Halobacteriales</taxon>
        <taxon>Haladaptataceae</taxon>
        <taxon>Haladaptatus</taxon>
    </lineage>
</organism>
<dbReference type="InterPro" id="IPR009959">
    <property type="entry name" value="Cyclase_SnoaL-like"/>
</dbReference>
<evidence type="ECO:0000313" key="1">
    <source>
        <dbReference type="EMBL" id="GAA5052259.1"/>
    </source>
</evidence>
<sequence>MADIEENKQLARRVPEDIATERNVDLIDKLFAEDFVEHGPFGQRTEGREAAKEDMDKFLDAFSDFEAIVKDAVSEGDTVAMRVTLRGTHDGEFMGIEPTGESFEVPNMVFTRIENGKIVERWVQPETLGMLQQLGVAESPMS</sequence>
<evidence type="ECO:0000313" key="2">
    <source>
        <dbReference type="Proteomes" id="UP001501729"/>
    </source>
</evidence>
<accession>A0AAV3UIQ7</accession>
<dbReference type="AlphaFoldDB" id="A0AAV3UIQ7"/>
<gene>
    <name evidence="1" type="ORF">GCM10025751_28260</name>
</gene>
<reference evidence="1 2" key="1">
    <citation type="journal article" date="2019" name="Int. J. Syst. Evol. Microbiol.">
        <title>The Global Catalogue of Microorganisms (GCM) 10K type strain sequencing project: providing services to taxonomists for standard genome sequencing and annotation.</title>
        <authorList>
            <consortium name="The Broad Institute Genomics Platform"/>
            <consortium name="The Broad Institute Genome Sequencing Center for Infectious Disease"/>
            <person name="Wu L."/>
            <person name="Ma J."/>
        </authorList>
    </citation>
    <scope>NUCLEOTIDE SEQUENCE [LARGE SCALE GENOMIC DNA]</scope>
    <source>
        <strain evidence="1 2">JCM 17504</strain>
    </source>
</reference>
<dbReference type="Gene3D" id="3.10.450.50">
    <property type="match status" value="1"/>
</dbReference>
<dbReference type="SUPFAM" id="SSF54427">
    <property type="entry name" value="NTF2-like"/>
    <property type="match status" value="1"/>
</dbReference>
<dbReference type="PANTHER" id="PTHR38436:SF1">
    <property type="entry name" value="ESTER CYCLASE"/>
    <property type="match status" value="1"/>
</dbReference>
<dbReference type="PANTHER" id="PTHR38436">
    <property type="entry name" value="POLYKETIDE CYCLASE SNOAL-LIKE DOMAIN"/>
    <property type="match status" value="1"/>
</dbReference>
<protein>
    <submittedName>
        <fullName evidence="1">Ester cyclase</fullName>
    </submittedName>
</protein>
<name>A0AAV3UIQ7_9EURY</name>
<dbReference type="Pfam" id="PF07366">
    <property type="entry name" value="SnoaL"/>
    <property type="match status" value="1"/>
</dbReference>
<dbReference type="GO" id="GO:0030638">
    <property type="term" value="P:polyketide metabolic process"/>
    <property type="evidence" value="ECO:0007669"/>
    <property type="project" value="InterPro"/>
</dbReference>
<keyword evidence="2" id="KW-1185">Reference proteome</keyword>
<dbReference type="EMBL" id="BAABKX010000012">
    <property type="protein sequence ID" value="GAA5052259.1"/>
    <property type="molecule type" value="Genomic_DNA"/>
</dbReference>
<comment type="caution">
    <text evidence="1">The sequence shown here is derived from an EMBL/GenBank/DDBJ whole genome shotgun (WGS) entry which is preliminary data.</text>
</comment>
<dbReference type="InterPro" id="IPR032710">
    <property type="entry name" value="NTF2-like_dom_sf"/>
</dbReference>
<proteinExistence type="predicted"/>
<dbReference type="Proteomes" id="UP001501729">
    <property type="component" value="Unassembled WGS sequence"/>
</dbReference>
<dbReference type="RefSeq" id="WP_227773331.1">
    <property type="nucleotide sequence ID" value="NZ_BAABKX010000012.1"/>
</dbReference>
<dbReference type="GeneID" id="68613516"/>